<organism evidence="3">
    <name type="scientific">marine metagenome</name>
    <dbReference type="NCBI Taxonomy" id="408172"/>
    <lineage>
        <taxon>unclassified sequences</taxon>
        <taxon>metagenomes</taxon>
        <taxon>ecological metagenomes</taxon>
    </lineage>
</organism>
<accession>A0A381P8J4</accession>
<dbReference type="InterPro" id="IPR001130">
    <property type="entry name" value="TatD-like"/>
</dbReference>
<dbReference type="Gene3D" id="3.20.20.140">
    <property type="entry name" value="Metal-dependent hydrolases"/>
    <property type="match status" value="1"/>
</dbReference>
<keyword evidence="1" id="KW-0479">Metal-binding</keyword>
<dbReference type="PANTHER" id="PTHR46124:SF2">
    <property type="entry name" value="D-AMINOACYL-TRNA DEACYLASE"/>
    <property type="match status" value="1"/>
</dbReference>
<sequence length="256" mass="28577">MLIDTHCHLFYDDLKNDLPGVLERANELGVTRFICVGTNLEDSRESLELAEKYEPVYASAGVHPHDTKNVKDGYLRELEELLEHPKVVACGEMGLDFFRNISEPTIQVKVFREQVELAQEMKKPVIFHNREADDDVVRILSGYPGMNGVAHCFSGDLAIANLFLKLGYYISFAGNLTFKNSNLPGVAKQLPLERLMVETDSPYLSPVPFRGKPNEPGRTRFVAETLAEIQGISIETVASQTSENAKCLFGLKSKLS</sequence>
<dbReference type="GO" id="GO:0005829">
    <property type="term" value="C:cytosol"/>
    <property type="evidence" value="ECO:0007669"/>
    <property type="project" value="TreeGrafter"/>
</dbReference>
<dbReference type="AlphaFoldDB" id="A0A381P8J4"/>
<dbReference type="GO" id="GO:0016788">
    <property type="term" value="F:hydrolase activity, acting on ester bonds"/>
    <property type="evidence" value="ECO:0007669"/>
    <property type="project" value="InterPro"/>
</dbReference>
<dbReference type="GO" id="GO:0004536">
    <property type="term" value="F:DNA nuclease activity"/>
    <property type="evidence" value="ECO:0007669"/>
    <property type="project" value="InterPro"/>
</dbReference>
<dbReference type="NCBIfam" id="TIGR00010">
    <property type="entry name" value="YchF/TatD family DNA exonuclease"/>
    <property type="match status" value="1"/>
</dbReference>
<evidence type="ECO:0008006" key="4">
    <source>
        <dbReference type="Google" id="ProtNLM"/>
    </source>
</evidence>
<evidence type="ECO:0000313" key="3">
    <source>
        <dbReference type="EMBL" id="SUZ62687.1"/>
    </source>
</evidence>
<dbReference type="PANTHER" id="PTHR46124">
    <property type="entry name" value="D-AMINOACYL-TRNA DEACYLASE"/>
    <property type="match status" value="1"/>
</dbReference>
<dbReference type="InterPro" id="IPR032466">
    <property type="entry name" value="Metal_Hydrolase"/>
</dbReference>
<dbReference type="SUPFAM" id="SSF51556">
    <property type="entry name" value="Metallo-dependent hydrolases"/>
    <property type="match status" value="1"/>
</dbReference>
<protein>
    <recommendedName>
        <fullName evidence="4">Hydrolase TatD</fullName>
    </recommendedName>
</protein>
<proteinExistence type="predicted"/>
<dbReference type="PROSITE" id="PS01091">
    <property type="entry name" value="TATD_3"/>
    <property type="match status" value="1"/>
</dbReference>
<dbReference type="CDD" id="cd01310">
    <property type="entry name" value="TatD_DNAse"/>
    <property type="match status" value="1"/>
</dbReference>
<gene>
    <name evidence="3" type="ORF">METZ01_LOCUS15541</name>
</gene>
<keyword evidence="2" id="KW-0378">Hydrolase</keyword>
<dbReference type="PIRSF" id="PIRSF005902">
    <property type="entry name" value="DNase_TatD"/>
    <property type="match status" value="1"/>
</dbReference>
<dbReference type="GO" id="GO:0046872">
    <property type="term" value="F:metal ion binding"/>
    <property type="evidence" value="ECO:0007669"/>
    <property type="project" value="UniProtKB-KW"/>
</dbReference>
<evidence type="ECO:0000256" key="2">
    <source>
        <dbReference type="ARBA" id="ARBA00022801"/>
    </source>
</evidence>
<dbReference type="Pfam" id="PF01026">
    <property type="entry name" value="TatD_DNase"/>
    <property type="match status" value="1"/>
</dbReference>
<evidence type="ECO:0000256" key="1">
    <source>
        <dbReference type="ARBA" id="ARBA00022723"/>
    </source>
</evidence>
<dbReference type="InterPro" id="IPR018228">
    <property type="entry name" value="DNase_TatD-rel_CS"/>
</dbReference>
<dbReference type="EMBL" id="UINC01000887">
    <property type="protein sequence ID" value="SUZ62687.1"/>
    <property type="molecule type" value="Genomic_DNA"/>
</dbReference>
<reference evidence="3" key="1">
    <citation type="submission" date="2018-05" db="EMBL/GenBank/DDBJ databases">
        <authorList>
            <person name="Lanie J.A."/>
            <person name="Ng W.-L."/>
            <person name="Kazmierczak K.M."/>
            <person name="Andrzejewski T.M."/>
            <person name="Davidsen T.M."/>
            <person name="Wayne K.J."/>
            <person name="Tettelin H."/>
            <person name="Glass J.I."/>
            <person name="Rusch D."/>
            <person name="Podicherti R."/>
            <person name="Tsui H.-C.T."/>
            <person name="Winkler M.E."/>
        </authorList>
    </citation>
    <scope>NUCLEOTIDE SEQUENCE</scope>
</reference>
<dbReference type="InterPro" id="IPR015991">
    <property type="entry name" value="TatD/YcfH-like"/>
</dbReference>
<dbReference type="FunFam" id="3.20.20.140:FF:000005">
    <property type="entry name" value="TatD family hydrolase"/>
    <property type="match status" value="1"/>
</dbReference>
<name>A0A381P8J4_9ZZZZ</name>